<keyword evidence="6 7" id="KW-0472">Membrane</keyword>
<evidence type="ECO:0000256" key="5">
    <source>
        <dbReference type="ARBA" id="ARBA00022989"/>
    </source>
</evidence>
<dbReference type="InterPro" id="IPR026050">
    <property type="entry name" value="C1GALT1/C1GALT1_chp1"/>
</dbReference>
<dbReference type="Gene3D" id="3.90.550.50">
    <property type="match status" value="1"/>
</dbReference>
<evidence type="ECO:0000256" key="4">
    <source>
        <dbReference type="ARBA" id="ARBA00022968"/>
    </source>
</evidence>
<evidence type="ECO:0000313" key="8">
    <source>
        <dbReference type="EMBL" id="KAK3671131.1"/>
    </source>
</evidence>
<comment type="subcellular location">
    <subcellularLocation>
        <location evidence="1">Membrane</location>
        <topology evidence="1">Single-pass type II membrane protein</topology>
    </subcellularLocation>
</comment>
<reference evidence="8" key="1">
    <citation type="submission" date="2023-07" db="EMBL/GenBank/DDBJ databases">
        <title>Black Yeasts Isolated from many extreme environments.</title>
        <authorList>
            <person name="Coleine C."/>
            <person name="Stajich J.E."/>
            <person name="Selbmann L."/>
        </authorList>
    </citation>
    <scope>NUCLEOTIDE SEQUENCE</scope>
    <source>
        <strain evidence="8">CCFEE 5485</strain>
    </source>
</reference>
<gene>
    <name evidence="8" type="ORF">LTR78_008932</name>
</gene>
<keyword evidence="9" id="KW-1185">Reference proteome</keyword>
<evidence type="ECO:0008006" key="10">
    <source>
        <dbReference type="Google" id="ProtNLM"/>
    </source>
</evidence>
<evidence type="ECO:0000256" key="1">
    <source>
        <dbReference type="ARBA" id="ARBA00004606"/>
    </source>
</evidence>
<dbReference type="EMBL" id="JAUTXT010000046">
    <property type="protein sequence ID" value="KAK3671131.1"/>
    <property type="molecule type" value="Genomic_DNA"/>
</dbReference>
<accession>A0AAE0TU60</accession>
<feature type="transmembrane region" description="Helical" evidence="7">
    <location>
        <begin position="12"/>
        <end position="29"/>
    </location>
</feature>
<evidence type="ECO:0000256" key="6">
    <source>
        <dbReference type="ARBA" id="ARBA00023136"/>
    </source>
</evidence>
<comment type="similarity">
    <text evidence="2">Belongs to the glycosyltransferase 31 family. Beta3-Gal-T subfamily.</text>
</comment>
<evidence type="ECO:0000256" key="7">
    <source>
        <dbReference type="SAM" id="Phobius"/>
    </source>
</evidence>
<evidence type="ECO:0000256" key="3">
    <source>
        <dbReference type="ARBA" id="ARBA00022692"/>
    </source>
</evidence>
<evidence type="ECO:0000256" key="2">
    <source>
        <dbReference type="ARBA" id="ARBA00006462"/>
    </source>
</evidence>
<evidence type="ECO:0000313" key="9">
    <source>
        <dbReference type="Proteomes" id="UP001274830"/>
    </source>
</evidence>
<organism evidence="8 9">
    <name type="scientific">Recurvomyces mirabilis</name>
    <dbReference type="NCBI Taxonomy" id="574656"/>
    <lineage>
        <taxon>Eukaryota</taxon>
        <taxon>Fungi</taxon>
        <taxon>Dikarya</taxon>
        <taxon>Ascomycota</taxon>
        <taxon>Pezizomycotina</taxon>
        <taxon>Dothideomycetes</taxon>
        <taxon>Dothideomycetidae</taxon>
        <taxon>Mycosphaerellales</taxon>
        <taxon>Teratosphaeriaceae</taxon>
        <taxon>Recurvomyces</taxon>
    </lineage>
</organism>
<keyword evidence="3 7" id="KW-0812">Transmembrane</keyword>
<protein>
    <recommendedName>
        <fullName evidence="10">Glycosyltransferase family 31 protein</fullName>
    </recommendedName>
</protein>
<dbReference type="Proteomes" id="UP001274830">
    <property type="component" value="Unassembled WGS sequence"/>
</dbReference>
<sequence length="355" mass="40315">MLTLPRLDNRRRVLGLLVALSIFGIIKWARTTSPEYAEKLEILPHLALDPGRSFFPPSQQPCPVDVVNGHDSHPHLCDDFPSNHDTHPRVHVVLKTGASERDKTELLLQTLLACAPAVTIVSDMQDEIEGHHVIDILAELPSSYAVDNPEWKSYEAQEEAGKHGEPIHKSPDGWLLDRFKFLPMVEKVYELDPHADWYFFTEADVYFVWDTLYRLIDQLDARERYYIGVATPGANHTFFGYGGGGFLLSGTMIHDLLHDRTESLSIKYEKMARDGCCGDATLAYVIRQETGVVIQNAYPTISGEALYGLGVSKENWCLPLLSLHRVSPDLMQQLWRWERCRPYDEVPTDPHVHDT</sequence>
<dbReference type="GO" id="GO:0016020">
    <property type="term" value="C:membrane"/>
    <property type="evidence" value="ECO:0007669"/>
    <property type="project" value="UniProtKB-SubCell"/>
</dbReference>
<keyword evidence="5 7" id="KW-1133">Transmembrane helix</keyword>
<proteinExistence type="inferred from homology"/>
<dbReference type="AlphaFoldDB" id="A0AAE0TU60"/>
<dbReference type="PANTHER" id="PTHR23033:SF43">
    <property type="entry name" value="APPLE DOMAIN-CONTAINING PROTEIN"/>
    <property type="match status" value="1"/>
</dbReference>
<keyword evidence="4" id="KW-0735">Signal-anchor</keyword>
<dbReference type="PANTHER" id="PTHR23033">
    <property type="entry name" value="BETA1,3-GALACTOSYLTRANSFERASE"/>
    <property type="match status" value="1"/>
</dbReference>
<comment type="caution">
    <text evidence="8">The sequence shown here is derived from an EMBL/GenBank/DDBJ whole genome shotgun (WGS) entry which is preliminary data.</text>
</comment>
<name>A0AAE0TU60_9PEZI</name>